<dbReference type="SUPFAM" id="SSF51197">
    <property type="entry name" value="Clavaminate synthase-like"/>
    <property type="match status" value="1"/>
</dbReference>
<gene>
    <name evidence="7" type="ORF">SCAR479_00457</name>
</gene>
<keyword evidence="5" id="KW-0408">Iron</keyword>
<evidence type="ECO:0000256" key="2">
    <source>
        <dbReference type="ARBA" id="ARBA00022723"/>
    </source>
</evidence>
<evidence type="ECO:0000256" key="3">
    <source>
        <dbReference type="ARBA" id="ARBA00022964"/>
    </source>
</evidence>
<dbReference type="PANTHER" id="PTHR43779:SF3">
    <property type="entry name" value="(3R)-3-[(CARBOXYMETHYL)AMINO]FATTY ACID OXYGENASE_DECARBOXYLASE"/>
    <property type="match status" value="1"/>
</dbReference>
<dbReference type="PANTHER" id="PTHR43779">
    <property type="entry name" value="DIOXYGENASE RV0097-RELATED"/>
    <property type="match status" value="1"/>
</dbReference>
<keyword evidence="2" id="KW-0479">Metal-binding</keyword>
<dbReference type="Proteomes" id="UP001465668">
    <property type="component" value="Unassembled WGS sequence"/>
</dbReference>
<dbReference type="Gene3D" id="3.60.130.10">
    <property type="entry name" value="Clavaminate synthase-like"/>
    <property type="match status" value="1"/>
</dbReference>
<organism evidence="7 8">
    <name type="scientific">Seiridium cardinale</name>
    <dbReference type="NCBI Taxonomy" id="138064"/>
    <lineage>
        <taxon>Eukaryota</taxon>
        <taxon>Fungi</taxon>
        <taxon>Dikarya</taxon>
        <taxon>Ascomycota</taxon>
        <taxon>Pezizomycotina</taxon>
        <taxon>Sordariomycetes</taxon>
        <taxon>Xylariomycetidae</taxon>
        <taxon>Amphisphaeriales</taxon>
        <taxon>Sporocadaceae</taxon>
        <taxon>Seiridium</taxon>
    </lineage>
</organism>
<sequence length="306" mass="33724">MTGPKSPSLQFKPQHPDFGAECSGVDFSRPVSEDVISAIRAGMAKYGVLVFRQTALDDAGHVAFAGQFGELDDSTTWIKAGQKYRLAPYVQLTDVGNLEEDGLPVSTDSMRHQINLGNGLFHVDCSYNARRAGFSLLRAHQLPPRGTGGGTEFADTRTAYADLDQATKDKIQDLVLCHSLWYSRQLGAPDNAILKQIDPAAQAMGRHKLVQLHEPSGRQNLYIAWHAHHVDGWSKEASRPVIEDLLRHASQDKYTFRVDSRADVYEDLAQNVYKQARARVDVVKCSIGTQGVPSGKHNGAERVESN</sequence>
<evidence type="ECO:0000259" key="6">
    <source>
        <dbReference type="Pfam" id="PF02668"/>
    </source>
</evidence>
<accession>A0ABR2Y9K6</accession>
<name>A0ABR2Y9K6_9PEZI</name>
<keyword evidence="8" id="KW-1185">Reference proteome</keyword>
<evidence type="ECO:0000313" key="7">
    <source>
        <dbReference type="EMBL" id="KAK9783898.1"/>
    </source>
</evidence>
<feature type="domain" description="TauD/TfdA-like" evidence="6">
    <location>
        <begin position="11"/>
        <end position="260"/>
    </location>
</feature>
<comment type="caution">
    <text evidence="7">The sequence shown here is derived from an EMBL/GenBank/DDBJ whole genome shotgun (WGS) entry which is preliminary data.</text>
</comment>
<reference evidence="7 8" key="1">
    <citation type="submission" date="2024-02" db="EMBL/GenBank/DDBJ databases">
        <title>First draft genome assembly of two strains of Seiridium cardinale.</title>
        <authorList>
            <person name="Emiliani G."/>
            <person name="Scali E."/>
        </authorList>
    </citation>
    <scope>NUCLEOTIDE SEQUENCE [LARGE SCALE GENOMIC DNA]</scope>
    <source>
        <strain evidence="7 8">BM-138-000479</strain>
    </source>
</reference>
<evidence type="ECO:0000256" key="1">
    <source>
        <dbReference type="ARBA" id="ARBA00005896"/>
    </source>
</evidence>
<dbReference type="InterPro" id="IPR042098">
    <property type="entry name" value="TauD-like_sf"/>
</dbReference>
<dbReference type="EMBL" id="JARVKM010000001">
    <property type="protein sequence ID" value="KAK9783898.1"/>
    <property type="molecule type" value="Genomic_DNA"/>
</dbReference>
<dbReference type="Pfam" id="PF02668">
    <property type="entry name" value="TauD"/>
    <property type="match status" value="1"/>
</dbReference>
<evidence type="ECO:0000256" key="4">
    <source>
        <dbReference type="ARBA" id="ARBA00023002"/>
    </source>
</evidence>
<dbReference type="InterPro" id="IPR051178">
    <property type="entry name" value="TfdA_dioxygenase"/>
</dbReference>
<dbReference type="InterPro" id="IPR003819">
    <property type="entry name" value="TauD/TfdA-like"/>
</dbReference>
<proteinExistence type="inferred from homology"/>
<keyword evidence="4" id="KW-0560">Oxidoreductase</keyword>
<evidence type="ECO:0000313" key="8">
    <source>
        <dbReference type="Proteomes" id="UP001465668"/>
    </source>
</evidence>
<protein>
    <submittedName>
        <fullName evidence="7">TauD/TfdA-like domain-containing protein</fullName>
    </submittedName>
</protein>
<comment type="similarity">
    <text evidence="1">Belongs to the TfdA dioxygenase family.</text>
</comment>
<keyword evidence="3" id="KW-0223">Dioxygenase</keyword>
<evidence type="ECO:0000256" key="5">
    <source>
        <dbReference type="ARBA" id="ARBA00023004"/>
    </source>
</evidence>